<dbReference type="EMBL" id="RBWE01000001">
    <property type="protein sequence ID" value="RKO65822.1"/>
    <property type="molecule type" value="Genomic_DNA"/>
</dbReference>
<evidence type="ECO:0000259" key="14">
    <source>
        <dbReference type="Pfam" id="PF01676"/>
    </source>
</evidence>
<feature type="binding site" evidence="10 12">
    <location>
        <begin position="262"/>
        <end position="265"/>
    </location>
    <ligand>
        <name>substrate</name>
    </ligand>
</feature>
<keyword evidence="7 10" id="KW-0464">Manganese</keyword>
<evidence type="ECO:0000256" key="5">
    <source>
        <dbReference type="ARBA" id="ARBA00022723"/>
    </source>
</evidence>
<feature type="binding site" evidence="10 12">
    <location>
        <position position="187"/>
    </location>
    <ligand>
        <name>substrate</name>
    </ligand>
</feature>
<dbReference type="InterPro" id="IPR011258">
    <property type="entry name" value="BPG-indep_PGM_N"/>
</dbReference>
<dbReference type="EC" id="5.4.2.12" evidence="4 10"/>
<evidence type="ECO:0000256" key="1">
    <source>
        <dbReference type="ARBA" id="ARBA00000370"/>
    </source>
</evidence>
<dbReference type="Pfam" id="PF01676">
    <property type="entry name" value="Metalloenzyme"/>
    <property type="match status" value="1"/>
</dbReference>
<comment type="pathway">
    <text evidence="2 10">Carbohydrate degradation; glycolysis; pyruvate from D-glyceraldehyde 3-phosphate: step 3/5.</text>
</comment>
<comment type="catalytic activity">
    <reaction evidence="1 10">
        <text>(2R)-2-phosphoglycerate = (2R)-3-phosphoglycerate</text>
        <dbReference type="Rhea" id="RHEA:15901"/>
        <dbReference type="ChEBI" id="CHEBI:58272"/>
        <dbReference type="ChEBI" id="CHEBI:58289"/>
        <dbReference type="EC" id="5.4.2.12"/>
    </reaction>
</comment>
<dbReference type="GO" id="GO:0030145">
    <property type="term" value="F:manganese ion binding"/>
    <property type="evidence" value="ECO:0007669"/>
    <property type="project" value="UniProtKB-UniRule"/>
</dbReference>
<comment type="subunit">
    <text evidence="10">Monomer.</text>
</comment>
<evidence type="ECO:0000259" key="15">
    <source>
        <dbReference type="Pfam" id="PF06415"/>
    </source>
</evidence>
<dbReference type="GO" id="GO:0006096">
    <property type="term" value="P:glycolytic process"/>
    <property type="evidence" value="ECO:0007669"/>
    <property type="project" value="UniProtKB-UniRule"/>
</dbReference>
<evidence type="ECO:0000256" key="8">
    <source>
        <dbReference type="ARBA" id="ARBA00023235"/>
    </source>
</evidence>
<evidence type="ECO:0000256" key="4">
    <source>
        <dbReference type="ARBA" id="ARBA00012026"/>
    </source>
</evidence>
<dbReference type="FunFam" id="3.40.1450.10:FF:000001">
    <property type="entry name" value="2,3-bisphosphoglycerate-independent phosphoglycerate mutase"/>
    <property type="match status" value="1"/>
</dbReference>
<dbReference type="GO" id="GO:0005829">
    <property type="term" value="C:cytosol"/>
    <property type="evidence" value="ECO:0007669"/>
    <property type="project" value="TreeGrafter"/>
</dbReference>
<dbReference type="InterPro" id="IPR006124">
    <property type="entry name" value="Metalloenzyme"/>
</dbReference>
<dbReference type="Proteomes" id="UP000271256">
    <property type="component" value="Unassembled WGS sequence"/>
</dbReference>
<dbReference type="PANTHER" id="PTHR31637">
    <property type="entry name" value="2,3-BISPHOSPHOGLYCERATE-INDEPENDENT PHOSPHOGLYCERATE MUTASE"/>
    <property type="match status" value="1"/>
</dbReference>
<dbReference type="AlphaFoldDB" id="A0A494WUM1"/>
<reference evidence="16 17" key="1">
    <citation type="submission" date="2018-10" db="EMBL/GenBank/DDBJ databases">
        <authorList>
            <person name="Grouzdev D.S."/>
            <person name="Krutkina M.S."/>
            <person name="Tourova T.P."/>
            <person name="Nazina T.N."/>
        </authorList>
    </citation>
    <scope>NUCLEOTIDE SEQUENCE [LARGE SCALE GENOMIC DNA]</scope>
    <source>
        <strain evidence="16 17">435</strain>
    </source>
</reference>
<name>A0A494WUM1_9FIRM</name>
<feature type="domain" description="BPG-independent PGAM N-terminal" evidence="15">
    <location>
        <begin position="84"/>
        <end position="300"/>
    </location>
</feature>
<evidence type="ECO:0000256" key="12">
    <source>
        <dbReference type="PIRSR" id="PIRSR001492-2"/>
    </source>
</evidence>
<evidence type="ECO:0000256" key="6">
    <source>
        <dbReference type="ARBA" id="ARBA00023152"/>
    </source>
</evidence>
<dbReference type="GO" id="GO:0004619">
    <property type="term" value="F:phosphoglycerate mutase activity"/>
    <property type="evidence" value="ECO:0007669"/>
    <property type="project" value="UniProtKB-UniRule"/>
</dbReference>
<evidence type="ECO:0000256" key="13">
    <source>
        <dbReference type="PIRSR" id="PIRSR001492-3"/>
    </source>
</evidence>
<accession>A0A494WUM1</accession>
<feature type="active site" description="Phosphoserine intermediate" evidence="10 11">
    <location>
        <position position="64"/>
    </location>
</feature>
<sequence length="522" mass="57852">MEIKHIPMVLVILDGWGLRDEQKGNAIARARTPNMDRFWTTYPHTTLGTSGEDVGLPDGQMGNSEVGHLNIGAGRIVYQELTRITRAIRDGSFFTNEALVAAVEHVRANHGALHLMGLLSDGGVHSHITHLFALLELARRHNLPRVYVHCFLDGRDVPPDNAGEYIRQLEEKCRELGTGTIATVMGRYYAMDRDRRWDRTRRAYEAMVLGEGLKAPSAMQALEESYRRGETDEFVQPTVITGRGAPVAVVKDGDAVIFYNFRPDRARQITRAFVDEDFAGFERPANRPRVHFTCMTLYDKTINAPVAFKPHHPTNTLGEVISRLGLRQLRLAETEKYAHVTFFFNGGVETPYPGEDRILIPSPKVATYDQKPEMSAPEVTDAFLEQLAADKYQVIIMNYANADMVGHTGDMAAAVKAIETVDQCLGKVVGAVLEKRGTVIITADHGNADEMLDPNGHPHTAHTTNRAPFILIGEDLGQVKLRPGGILADIAPTMLDLMGIPRPPEMTGESLIIEYKRGGRDS</sequence>
<evidence type="ECO:0000256" key="11">
    <source>
        <dbReference type="PIRSR" id="PIRSR001492-1"/>
    </source>
</evidence>
<dbReference type="NCBIfam" id="TIGR01307">
    <property type="entry name" value="pgm_bpd_ind"/>
    <property type="match status" value="1"/>
</dbReference>
<feature type="binding site" evidence="10 13">
    <location>
        <position position="407"/>
    </location>
    <ligand>
        <name>Mn(2+)</name>
        <dbReference type="ChEBI" id="CHEBI:29035"/>
        <label>1</label>
    </ligand>
</feature>
<dbReference type="PANTHER" id="PTHR31637:SF0">
    <property type="entry name" value="2,3-BISPHOSPHOGLYCERATE-INDEPENDENT PHOSPHOGLYCERATE MUTASE"/>
    <property type="match status" value="1"/>
</dbReference>
<evidence type="ECO:0000256" key="10">
    <source>
        <dbReference type="HAMAP-Rule" id="MF_01038"/>
    </source>
</evidence>
<evidence type="ECO:0000313" key="17">
    <source>
        <dbReference type="Proteomes" id="UP000271256"/>
    </source>
</evidence>
<keyword evidence="5 10" id="KW-0479">Metal-binding</keyword>
<comment type="cofactor">
    <cofactor evidence="10">
        <name>Mn(2+)</name>
        <dbReference type="ChEBI" id="CHEBI:29035"/>
    </cofactor>
    <text evidence="10">Binds 2 manganese ions per subunit.</text>
</comment>
<comment type="function">
    <text evidence="10">Catalyzes the interconversion of 2-phosphoglycerate and 3-phosphoglycerate.</text>
</comment>
<feature type="binding site" evidence="10 12">
    <location>
        <position position="336"/>
    </location>
    <ligand>
        <name>substrate</name>
    </ligand>
</feature>
<dbReference type="UniPathway" id="UPA00109">
    <property type="reaction ID" value="UER00186"/>
</dbReference>
<dbReference type="HAMAP" id="MF_01038">
    <property type="entry name" value="GpmI"/>
    <property type="match status" value="1"/>
</dbReference>
<dbReference type="Gene3D" id="3.40.720.10">
    <property type="entry name" value="Alkaline Phosphatase, subunit A"/>
    <property type="match status" value="1"/>
</dbReference>
<keyword evidence="17" id="KW-1185">Reference proteome</keyword>
<dbReference type="CDD" id="cd16010">
    <property type="entry name" value="iPGM"/>
    <property type="match status" value="1"/>
</dbReference>
<dbReference type="InterPro" id="IPR036646">
    <property type="entry name" value="PGAM_B_sf"/>
</dbReference>
<comment type="caution">
    <text evidence="16">The sequence shown here is derived from an EMBL/GenBank/DDBJ whole genome shotgun (WGS) entry which is preliminary data.</text>
</comment>
<feature type="binding site" evidence="10 13">
    <location>
        <position position="64"/>
    </location>
    <ligand>
        <name>Mn(2+)</name>
        <dbReference type="ChEBI" id="CHEBI:29035"/>
        <label>2</label>
    </ligand>
</feature>
<dbReference type="InterPro" id="IPR017850">
    <property type="entry name" value="Alkaline_phosphatase_core_sf"/>
</dbReference>
<evidence type="ECO:0000313" key="16">
    <source>
        <dbReference type="EMBL" id="RKO65822.1"/>
    </source>
</evidence>
<feature type="binding site" evidence="10 13">
    <location>
        <position position="403"/>
    </location>
    <ligand>
        <name>Mn(2+)</name>
        <dbReference type="ChEBI" id="CHEBI:29035"/>
        <label>1</label>
    </ligand>
</feature>
<comment type="similarity">
    <text evidence="3 10">Belongs to the BPG-independent phosphoglycerate mutase family.</text>
</comment>
<evidence type="ECO:0000256" key="3">
    <source>
        <dbReference type="ARBA" id="ARBA00008819"/>
    </source>
</evidence>
<feature type="binding site" evidence="10 12">
    <location>
        <position position="193"/>
    </location>
    <ligand>
        <name>substrate</name>
    </ligand>
</feature>
<feature type="domain" description="Metalloenzyme" evidence="14">
    <location>
        <begin position="7"/>
        <end position="500"/>
    </location>
</feature>
<evidence type="ECO:0000256" key="2">
    <source>
        <dbReference type="ARBA" id="ARBA00004798"/>
    </source>
</evidence>
<gene>
    <name evidence="10" type="primary">gpmI</name>
    <name evidence="16" type="ORF">D7024_01820</name>
</gene>
<dbReference type="GO" id="GO:0006007">
    <property type="term" value="P:glucose catabolic process"/>
    <property type="evidence" value="ECO:0007669"/>
    <property type="project" value="InterPro"/>
</dbReference>
<dbReference type="Pfam" id="PF06415">
    <property type="entry name" value="iPGM_N"/>
    <property type="match status" value="1"/>
</dbReference>
<dbReference type="Gene3D" id="3.40.1450.10">
    <property type="entry name" value="BPG-independent phosphoglycerate mutase, domain B"/>
    <property type="match status" value="1"/>
</dbReference>
<feature type="binding site" evidence="10 13">
    <location>
        <position position="462"/>
    </location>
    <ligand>
        <name>Mn(2+)</name>
        <dbReference type="ChEBI" id="CHEBI:29035"/>
        <label>1</label>
    </ligand>
</feature>
<feature type="binding site" evidence="10 13">
    <location>
        <position position="14"/>
    </location>
    <ligand>
        <name>Mn(2+)</name>
        <dbReference type="ChEBI" id="CHEBI:29035"/>
        <label>2</label>
    </ligand>
</feature>
<dbReference type="SUPFAM" id="SSF64158">
    <property type="entry name" value="2,3-Bisphosphoglycerate-independent phosphoglycerate mutase, substrate-binding domain"/>
    <property type="match status" value="1"/>
</dbReference>
<feature type="binding site" evidence="10 12">
    <location>
        <position position="125"/>
    </location>
    <ligand>
        <name>substrate</name>
    </ligand>
</feature>
<evidence type="ECO:0000256" key="9">
    <source>
        <dbReference type="ARBA" id="ARBA00071648"/>
    </source>
</evidence>
<keyword evidence="8 10" id="KW-0413">Isomerase</keyword>
<feature type="binding site" evidence="10 13">
    <location>
        <position position="444"/>
    </location>
    <ligand>
        <name>Mn(2+)</name>
        <dbReference type="ChEBI" id="CHEBI:29035"/>
        <label>2</label>
    </ligand>
</feature>
<feature type="binding site" evidence="10 13">
    <location>
        <position position="445"/>
    </location>
    <ligand>
        <name>Mn(2+)</name>
        <dbReference type="ChEBI" id="CHEBI:29035"/>
        <label>2</label>
    </ligand>
</feature>
<dbReference type="OrthoDB" id="9800863at2"/>
<protein>
    <recommendedName>
        <fullName evidence="9 10">2,3-bisphosphoglycerate-independent phosphoglycerate mutase</fullName>
        <shortName evidence="10">BPG-independent PGAM</shortName>
        <shortName evidence="10">Phosphoglyceromutase</shortName>
        <shortName evidence="10">iPGM</shortName>
        <ecNumber evidence="4 10">5.4.2.12</ecNumber>
    </recommendedName>
</protein>
<proteinExistence type="inferred from homology"/>
<evidence type="ECO:0000256" key="7">
    <source>
        <dbReference type="ARBA" id="ARBA00023211"/>
    </source>
</evidence>
<dbReference type="PIRSF" id="PIRSF001492">
    <property type="entry name" value="IPGAM"/>
    <property type="match status" value="1"/>
</dbReference>
<feature type="binding site" evidence="10 12">
    <location>
        <begin position="155"/>
        <end position="156"/>
    </location>
    <ligand>
        <name>substrate</name>
    </ligand>
</feature>
<organism evidence="16 17">
    <name type="scientific">Desulfofundulus salinus</name>
    <dbReference type="NCBI Taxonomy" id="2419843"/>
    <lineage>
        <taxon>Bacteria</taxon>
        <taxon>Bacillati</taxon>
        <taxon>Bacillota</taxon>
        <taxon>Clostridia</taxon>
        <taxon>Eubacteriales</taxon>
        <taxon>Peptococcaceae</taxon>
        <taxon>Desulfofundulus</taxon>
    </lineage>
</organism>
<dbReference type="InterPro" id="IPR005995">
    <property type="entry name" value="Pgm_bpd_ind"/>
</dbReference>
<keyword evidence="6 10" id="KW-0324">Glycolysis</keyword>
<dbReference type="RefSeq" id="WP_121450291.1">
    <property type="nucleotide sequence ID" value="NZ_RBWE01000001.1"/>
</dbReference>
<dbReference type="SUPFAM" id="SSF53649">
    <property type="entry name" value="Alkaline phosphatase-like"/>
    <property type="match status" value="1"/>
</dbReference>